<evidence type="ECO:0000256" key="4">
    <source>
        <dbReference type="ARBA" id="ARBA00023163"/>
    </source>
</evidence>
<evidence type="ECO:0000256" key="1">
    <source>
        <dbReference type="ARBA" id="ARBA00009437"/>
    </source>
</evidence>
<dbReference type="PRINTS" id="PR00039">
    <property type="entry name" value="HTHLYSR"/>
</dbReference>
<comment type="caution">
    <text evidence="6">The sequence shown here is derived from an EMBL/GenBank/DDBJ whole genome shotgun (WGS) entry which is preliminary data.</text>
</comment>
<dbReference type="Pfam" id="PF03466">
    <property type="entry name" value="LysR_substrate"/>
    <property type="match status" value="1"/>
</dbReference>
<dbReference type="Gene3D" id="3.40.190.10">
    <property type="entry name" value="Periplasmic binding protein-like II"/>
    <property type="match status" value="2"/>
</dbReference>
<dbReference type="GO" id="GO:0043565">
    <property type="term" value="F:sequence-specific DNA binding"/>
    <property type="evidence" value="ECO:0007669"/>
    <property type="project" value="TreeGrafter"/>
</dbReference>
<gene>
    <name evidence="6" type="ORF">FHW18_002452</name>
</gene>
<sequence length="310" mass="32982">MNALPPLTALKVFEAAARHLSLKKAAEELNVTPAAVSHQIQQLEDYLGIRLFHRGHRSIALTASAHLCLPKLQEGFDCLRQAMDKVTSRPGSGALAVGVSSAFMSKWLMPRLHRFVAAHPDIDLHIPGSMRQSSAFSPRCTDDCVAQWADEVDVVIAFGYGDYPGLRTRQLLPASVTVLCSPALLAGKAPLAAPTDVLRHTLIHDHSDGPPGQGAFWDLWCTAMGLSCPDPQSGPRFTDSALALEAAVAGVGIVAGLSPLAAGDIAAGRLIAPFDRSVPLAAGYHVVSNALASKRDAVDTFQQWLMQEAC</sequence>
<dbReference type="NCBIfam" id="NF008352">
    <property type="entry name" value="PRK11139.1"/>
    <property type="match status" value="1"/>
</dbReference>
<dbReference type="PROSITE" id="PS50931">
    <property type="entry name" value="HTH_LYSR"/>
    <property type="match status" value="1"/>
</dbReference>
<keyword evidence="2" id="KW-0805">Transcription regulation</keyword>
<protein>
    <submittedName>
        <fullName evidence="6">LysR family glycine cleavage system transcriptional activator</fullName>
    </submittedName>
</protein>
<dbReference type="AlphaFoldDB" id="A0A7Y9IUB1"/>
<keyword evidence="7" id="KW-1185">Reference proteome</keyword>
<reference evidence="6 7" key="1">
    <citation type="submission" date="2020-07" db="EMBL/GenBank/DDBJ databases">
        <title>Genomic Encyclopedia of Type Strains, Phase IV (KMG-V): Genome sequencing to study the core and pangenomes of soil and plant-associated prokaryotes.</title>
        <authorList>
            <person name="Whitman W."/>
        </authorList>
    </citation>
    <scope>NUCLEOTIDE SEQUENCE [LARGE SCALE GENOMIC DNA]</scope>
    <source>
        <strain evidence="6 7">SAS40</strain>
    </source>
</reference>
<dbReference type="SUPFAM" id="SSF53850">
    <property type="entry name" value="Periplasmic binding protein-like II"/>
    <property type="match status" value="1"/>
</dbReference>
<dbReference type="InterPro" id="IPR036388">
    <property type="entry name" value="WH-like_DNA-bd_sf"/>
</dbReference>
<comment type="similarity">
    <text evidence="1">Belongs to the LysR transcriptional regulatory family.</text>
</comment>
<dbReference type="InterPro" id="IPR000847">
    <property type="entry name" value="LysR_HTH_N"/>
</dbReference>
<dbReference type="Proteomes" id="UP000542125">
    <property type="component" value="Unassembled WGS sequence"/>
</dbReference>
<name>A0A7Y9IUB1_9BURK</name>
<dbReference type="Gene3D" id="1.10.10.10">
    <property type="entry name" value="Winged helix-like DNA-binding domain superfamily/Winged helix DNA-binding domain"/>
    <property type="match status" value="1"/>
</dbReference>
<dbReference type="RefSeq" id="WP_179586634.1">
    <property type="nucleotide sequence ID" value="NZ_JACBYR010000001.1"/>
</dbReference>
<dbReference type="InterPro" id="IPR058163">
    <property type="entry name" value="LysR-type_TF_proteobact-type"/>
</dbReference>
<dbReference type="InterPro" id="IPR005119">
    <property type="entry name" value="LysR_subst-bd"/>
</dbReference>
<dbReference type="SUPFAM" id="SSF46785">
    <property type="entry name" value="Winged helix' DNA-binding domain"/>
    <property type="match status" value="1"/>
</dbReference>
<dbReference type="EMBL" id="JACBYR010000001">
    <property type="protein sequence ID" value="NYE83181.1"/>
    <property type="molecule type" value="Genomic_DNA"/>
</dbReference>
<proteinExistence type="inferred from homology"/>
<dbReference type="PANTHER" id="PTHR30537">
    <property type="entry name" value="HTH-TYPE TRANSCRIPTIONAL REGULATOR"/>
    <property type="match status" value="1"/>
</dbReference>
<keyword evidence="3" id="KW-0238">DNA-binding</keyword>
<feature type="domain" description="HTH lysR-type" evidence="5">
    <location>
        <begin position="5"/>
        <end position="62"/>
    </location>
</feature>
<dbReference type="InterPro" id="IPR036390">
    <property type="entry name" value="WH_DNA-bd_sf"/>
</dbReference>
<dbReference type="PANTHER" id="PTHR30537:SF26">
    <property type="entry name" value="GLYCINE CLEAVAGE SYSTEM TRANSCRIPTIONAL ACTIVATOR"/>
    <property type="match status" value="1"/>
</dbReference>
<evidence type="ECO:0000259" key="5">
    <source>
        <dbReference type="PROSITE" id="PS50931"/>
    </source>
</evidence>
<dbReference type="Pfam" id="PF00126">
    <property type="entry name" value="HTH_1"/>
    <property type="match status" value="1"/>
</dbReference>
<evidence type="ECO:0000256" key="3">
    <source>
        <dbReference type="ARBA" id="ARBA00023125"/>
    </source>
</evidence>
<dbReference type="GO" id="GO:0006351">
    <property type="term" value="P:DNA-templated transcription"/>
    <property type="evidence" value="ECO:0007669"/>
    <property type="project" value="TreeGrafter"/>
</dbReference>
<dbReference type="GO" id="GO:0003700">
    <property type="term" value="F:DNA-binding transcription factor activity"/>
    <property type="evidence" value="ECO:0007669"/>
    <property type="project" value="InterPro"/>
</dbReference>
<keyword evidence="4" id="KW-0804">Transcription</keyword>
<dbReference type="CDD" id="cd08432">
    <property type="entry name" value="PBP2_GcdR_TrpI_HvrB_AmpR_like"/>
    <property type="match status" value="1"/>
</dbReference>
<evidence type="ECO:0000313" key="7">
    <source>
        <dbReference type="Proteomes" id="UP000542125"/>
    </source>
</evidence>
<accession>A0A7Y9IUB1</accession>
<organism evidence="6 7">
    <name type="scientific">Pigmentiphaga litoralis</name>
    <dbReference type="NCBI Taxonomy" id="516702"/>
    <lineage>
        <taxon>Bacteria</taxon>
        <taxon>Pseudomonadati</taxon>
        <taxon>Pseudomonadota</taxon>
        <taxon>Betaproteobacteria</taxon>
        <taxon>Burkholderiales</taxon>
        <taxon>Alcaligenaceae</taxon>
        <taxon>Pigmentiphaga</taxon>
    </lineage>
</organism>
<evidence type="ECO:0000256" key="2">
    <source>
        <dbReference type="ARBA" id="ARBA00023015"/>
    </source>
</evidence>
<dbReference type="FunFam" id="1.10.10.10:FF:000038">
    <property type="entry name" value="Glycine cleavage system transcriptional activator"/>
    <property type="match status" value="1"/>
</dbReference>
<evidence type="ECO:0000313" key="6">
    <source>
        <dbReference type="EMBL" id="NYE83181.1"/>
    </source>
</evidence>